<reference evidence="2" key="1">
    <citation type="submission" date="2015-09" db="EMBL/GenBank/DDBJ databases">
        <authorList>
            <consortium name="Pathogen Informatics"/>
        </authorList>
    </citation>
    <scope>NUCLEOTIDE SEQUENCE</scope>
    <source>
        <strain evidence="2">2789STDY5834896</strain>
    </source>
</reference>
<protein>
    <recommendedName>
        <fullName evidence="1">Helix-turn-helix domain-containing protein</fullName>
    </recommendedName>
</protein>
<evidence type="ECO:0000259" key="1">
    <source>
        <dbReference type="Pfam" id="PF20038"/>
    </source>
</evidence>
<feature type="domain" description="Helix-turn-helix" evidence="1">
    <location>
        <begin position="3"/>
        <end position="54"/>
    </location>
</feature>
<dbReference type="InterPro" id="IPR045403">
    <property type="entry name" value="HTH_59_Firmicutes_type"/>
</dbReference>
<accession>A0A1C6IWZ6</accession>
<dbReference type="Pfam" id="PF20038">
    <property type="entry name" value="HTH_59"/>
    <property type="match status" value="1"/>
</dbReference>
<organism evidence="2">
    <name type="scientific">uncultured Anaerotruncus sp</name>
    <dbReference type="NCBI Taxonomy" id="905011"/>
    <lineage>
        <taxon>Bacteria</taxon>
        <taxon>Bacillati</taxon>
        <taxon>Bacillota</taxon>
        <taxon>Clostridia</taxon>
        <taxon>Eubacteriales</taxon>
        <taxon>Oscillospiraceae</taxon>
        <taxon>Anaerotruncus</taxon>
        <taxon>environmental samples</taxon>
    </lineage>
</organism>
<sequence>MDYITTKEAAAKWNVSDRRVLQYCNADRIKGAIKMGNTWLIPKGAEKPVDGRTKQGKKLKHE</sequence>
<dbReference type="AlphaFoldDB" id="A0A1C6IWZ6"/>
<gene>
    <name evidence="2" type="ORF">SAMEA3545359_01742</name>
</gene>
<name>A0A1C6IWZ6_9FIRM</name>
<proteinExistence type="predicted"/>
<evidence type="ECO:0000313" key="2">
    <source>
        <dbReference type="EMBL" id="SCJ74298.1"/>
    </source>
</evidence>
<dbReference type="EMBL" id="FMHG01000001">
    <property type="protein sequence ID" value="SCJ74298.1"/>
    <property type="molecule type" value="Genomic_DNA"/>
</dbReference>